<dbReference type="AlphaFoldDB" id="C1DF58"/>
<evidence type="ECO:0000313" key="2">
    <source>
        <dbReference type="Proteomes" id="UP000002424"/>
    </source>
</evidence>
<reference evidence="1 2" key="1">
    <citation type="journal article" date="2009" name="J. Bacteriol.">
        <title>Genome sequence of Azotobacter vinelandii, an obligate aerobe specialized to support diverse anaerobic metabolic processes.</title>
        <authorList>
            <person name="Setubal J.C."/>
            <person name="dos Santos P."/>
            <person name="Goldman B.S."/>
            <person name="Ertesvag H."/>
            <person name="Espin G."/>
            <person name="Rubio L.M."/>
            <person name="Valla S."/>
            <person name="Almeida N.F."/>
            <person name="Balasubramanian D."/>
            <person name="Cromes L."/>
            <person name="Curatti L."/>
            <person name="Du Z."/>
            <person name="Godsy E."/>
            <person name="Goodner B."/>
            <person name="Hellner-Burris K."/>
            <person name="Hernandez J.A."/>
            <person name="Houmiel K."/>
            <person name="Imperial J."/>
            <person name="Kennedy C."/>
            <person name="Larson T.J."/>
            <person name="Latreille P."/>
            <person name="Ligon L.S."/>
            <person name="Lu J."/>
            <person name="Maerk M."/>
            <person name="Miller N.M."/>
            <person name="Norton S."/>
            <person name="O'Carroll I.P."/>
            <person name="Paulsen I."/>
            <person name="Raulfs E.C."/>
            <person name="Roemer R."/>
            <person name="Rosser J."/>
            <person name="Segura D."/>
            <person name="Slater S."/>
            <person name="Stricklin S.L."/>
            <person name="Studholme D.J."/>
            <person name="Sun J."/>
            <person name="Viana C.J."/>
            <person name="Wallin E."/>
            <person name="Wang B."/>
            <person name="Wheeler C."/>
            <person name="Zhu H."/>
            <person name="Dean D.R."/>
            <person name="Dixon R."/>
            <person name="Wood D."/>
        </authorList>
    </citation>
    <scope>NUCLEOTIDE SEQUENCE [LARGE SCALE GENOMIC DNA]</scope>
    <source>
        <strain evidence="2">DJ / ATCC BAA-1303</strain>
    </source>
</reference>
<dbReference type="EMBL" id="CP001157">
    <property type="protein sequence ID" value="ACO78261.1"/>
    <property type="molecule type" value="Genomic_DNA"/>
</dbReference>
<dbReference type="KEGG" id="avn:Avin_20580"/>
<dbReference type="Proteomes" id="UP000002424">
    <property type="component" value="Chromosome"/>
</dbReference>
<name>C1DF58_AZOVD</name>
<protein>
    <submittedName>
        <fullName evidence="1">Uncharacterized protein</fullName>
    </submittedName>
</protein>
<gene>
    <name evidence="1" type="ordered locus">Avin_20580</name>
</gene>
<evidence type="ECO:0000313" key="1">
    <source>
        <dbReference type="EMBL" id="ACO78261.1"/>
    </source>
</evidence>
<sequence>MFPFGIKGASYIECPFDIDESICTIRERSVTSRKY</sequence>
<proteinExistence type="predicted"/>
<dbReference type="EnsemblBacteria" id="ACO78261">
    <property type="protein sequence ID" value="ACO78261"/>
    <property type="gene ID" value="Avin_20580"/>
</dbReference>
<keyword evidence="2" id="KW-1185">Reference proteome</keyword>
<dbReference type="STRING" id="322710.Avin_20580"/>
<accession>C1DF58</accession>
<organism evidence="1 2">
    <name type="scientific">Azotobacter vinelandii (strain DJ / ATCC BAA-1303)</name>
    <dbReference type="NCBI Taxonomy" id="322710"/>
    <lineage>
        <taxon>Bacteria</taxon>
        <taxon>Pseudomonadati</taxon>
        <taxon>Pseudomonadota</taxon>
        <taxon>Gammaproteobacteria</taxon>
        <taxon>Pseudomonadales</taxon>
        <taxon>Pseudomonadaceae</taxon>
        <taxon>Azotobacter</taxon>
    </lineage>
</organism>
<dbReference type="HOGENOM" id="CLU_3362958_0_0_6"/>